<name>A0A813XT98_9BILA</name>
<dbReference type="PIRSF" id="PIRSF004499">
    <property type="entry name" value="SUI1_euk"/>
    <property type="match status" value="1"/>
</dbReference>
<proteinExistence type="inferred from homology"/>
<protein>
    <recommendedName>
        <fullName evidence="3">SUI1 domain-containing protein</fullName>
    </recommendedName>
</protein>
<dbReference type="InterPro" id="IPR036877">
    <property type="entry name" value="SUI1_dom_sf"/>
</dbReference>
<organism evidence="4 6">
    <name type="scientific">Adineta steineri</name>
    <dbReference type="NCBI Taxonomy" id="433720"/>
    <lineage>
        <taxon>Eukaryota</taxon>
        <taxon>Metazoa</taxon>
        <taxon>Spiralia</taxon>
        <taxon>Gnathifera</taxon>
        <taxon>Rotifera</taxon>
        <taxon>Eurotatoria</taxon>
        <taxon>Bdelloidea</taxon>
        <taxon>Adinetida</taxon>
        <taxon>Adinetidae</taxon>
        <taxon>Adineta</taxon>
    </lineage>
</organism>
<comment type="similarity">
    <text evidence="1">Belongs to the SUI1 family.</text>
</comment>
<comment type="caution">
    <text evidence="4">The sequence shown here is derived from an EMBL/GenBank/DDBJ whole genome shotgun (WGS) entry which is preliminary data.</text>
</comment>
<dbReference type="GO" id="GO:0003743">
    <property type="term" value="F:translation initiation factor activity"/>
    <property type="evidence" value="ECO:0007669"/>
    <property type="project" value="InterPro"/>
</dbReference>
<evidence type="ECO:0000256" key="2">
    <source>
        <dbReference type="ARBA" id="ARBA00022917"/>
    </source>
</evidence>
<dbReference type="SUPFAM" id="SSF55159">
    <property type="entry name" value="eIF1-like"/>
    <property type="match status" value="1"/>
</dbReference>
<feature type="domain" description="SUI1" evidence="3">
    <location>
        <begin position="40"/>
        <end position="110"/>
    </location>
</feature>
<dbReference type="Proteomes" id="UP000663868">
    <property type="component" value="Unassembled WGS sequence"/>
</dbReference>
<gene>
    <name evidence="4" type="ORF">IZO911_LOCUS10744</name>
    <name evidence="5" type="ORF">KXQ929_LOCUS27982</name>
</gene>
<evidence type="ECO:0000313" key="5">
    <source>
        <dbReference type="EMBL" id="CAF3992356.1"/>
    </source>
</evidence>
<dbReference type="InterPro" id="IPR001950">
    <property type="entry name" value="SUI1"/>
</dbReference>
<dbReference type="EMBL" id="CAJNOE010000079">
    <property type="protein sequence ID" value="CAF0872678.1"/>
    <property type="molecule type" value="Genomic_DNA"/>
</dbReference>
<evidence type="ECO:0000313" key="6">
    <source>
        <dbReference type="Proteomes" id="UP000663860"/>
    </source>
</evidence>
<evidence type="ECO:0000259" key="3">
    <source>
        <dbReference type="PROSITE" id="PS50296"/>
    </source>
</evidence>
<dbReference type="CDD" id="cd11566">
    <property type="entry name" value="eIF1_SUI1"/>
    <property type="match status" value="1"/>
</dbReference>
<dbReference type="InterPro" id="IPR005874">
    <property type="entry name" value="SUI1_euk"/>
</dbReference>
<dbReference type="Gene3D" id="3.30.780.10">
    <property type="entry name" value="SUI1-like domain"/>
    <property type="match status" value="1"/>
</dbReference>
<dbReference type="PANTHER" id="PTHR10388">
    <property type="entry name" value="EUKARYOTIC TRANSLATION INITIATION FACTOR SUI1"/>
    <property type="match status" value="1"/>
</dbReference>
<dbReference type="PROSITE" id="PS50296">
    <property type="entry name" value="SUI1"/>
    <property type="match status" value="1"/>
</dbReference>
<dbReference type="Proteomes" id="UP000663860">
    <property type="component" value="Unassembled WGS sequence"/>
</dbReference>
<dbReference type="AlphaFoldDB" id="A0A813XT98"/>
<evidence type="ECO:0000313" key="4">
    <source>
        <dbReference type="EMBL" id="CAF0872678.1"/>
    </source>
</evidence>
<sequence length="122" mass="13703">MTDDFLNNFRSIDPFANASAQSASNIGDGEKMGQHSSNVVHIRIQQRNRGKSVTTIQGIDEKFDKNKLLQEFAKKFACGGNIVKHKEYGEVIQLQGDKRNGVNQFLIDNKMYSDGQIKVHGF</sequence>
<dbReference type="EMBL" id="CAJOBB010002708">
    <property type="protein sequence ID" value="CAF3992356.1"/>
    <property type="molecule type" value="Genomic_DNA"/>
</dbReference>
<accession>A0A813XT98</accession>
<dbReference type="Pfam" id="PF01253">
    <property type="entry name" value="SUI1"/>
    <property type="match status" value="1"/>
</dbReference>
<reference evidence="4" key="1">
    <citation type="submission" date="2021-02" db="EMBL/GenBank/DDBJ databases">
        <authorList>
            <person name="Nowell W R."/>
        </authorList>
    </citation>
    <scope>NUCLEOTIDE SEQUENCE</scope>
</reference>
<keyword evidence="2" id="KW-0648">Protein biosynthesis</keyword>
<evidence type="ECO:0000256" key="1">
    <source>
        <dbReference type="ARBA" id="ARBA00005422"/>
    </source>
</evidence>